<gene>
    <name evidence="1" type="ORF">AMECASPLE_037006</name>
</gene>
<organism evidence="1 2">
    <name type="scientific">Ameca splendens</name>
    <dbReference type="NCBI Taxonomy" id="208324"/>
    <lineage>
        <taxon>Eukaryota</taxon>
        <taxon>Metazoa</taxon>
        <taxon>Chordata</taxon>
        <taxon>Craniata</taxon>
        <taxon>Vertebrata</taxon>
        <taxon>Euteleostomi</taxon>
        <taxon>Actinopterygii</taxon>
        <taxon>Neopterygii</taxon>
        <taxon>Teleostei</taxon>
        <taxon>Neoteleostei</taxon>
        <taxon>Acanthomorphata</taxon>
        <taxon>Ovalentaria</taxon>
        <taxon>Atherinomorphae</taxon>
        <taxon>Cyprinodontiformes</taxon>
        <taxon>Goodeidae</taxon>
        <taxon>Ameca</taxon>
    </lineage>
</organism>
<dbReference type="Proteomes" id="UP001469553">
    <property type="component" value="Unassembled WGS sequence"/>
</dbReference>
<sequence>MKPIKELLLLLPFYFFSHRILLKCFLYESSVFPDPQGHDISRQMAAFSGSAAGFFLLKESFPFHCPYMQAQYEGLLQSQQHNASESPLLLHAHPGGVNADSMQSAGFH</sequence>
<accession>A0ABV0YVL0</accession>
<protein>
    <submittedName>
        <fullName evidence="1">Uncharacterized protein</fullName>
    </submittedName>
</protein>
<evidence type="ECO:0000313" key="1">
    <source>
        <dbReference type="EMBL" id="MEQ2297675.1"/>
    </source>
</evidence>
<name>A0ABV0YVL0_9TELE</name>
<dbReference type="EMBL" id="JAHRIP010043693">
    <property type="protein sequence ID" value="MEQ2297675.1"/>
    <property type="molecule type" value="Genomic_DNA"/>
</dbReference>
<keyword evidence="2" id="KW-1185">Reference proteome</keyword>
<reference evidence="1 2" key="1">
    <citation type="submission" date="2021-06" db="EMBL/GenBank/DDBJ databases">
        <authorList>
            <person name="Palmer J.M."/>
        </authorList>
    </citation>
    <scope>NUCLEOTIDE SEQUENCE [LARGE SCALE GENOMIC DNA]</scope>
    <source>
        <strain evidence="1 2">AS_MEX2019</strain>
        <tissue evidence="1">Muscle</tissue>
    </source>
</reference>
<evidence type="ECO:0000313" key="2">
    <source>
        <dbReference type="Proteomes" id="UP001469553"/>
    </source>
</evidence>
<proteinExistence type="predicted"/>
<comment type="caution">
    <text evidence="1">The sequence shown here is derived from an EMBL/GenBank/DDBJ whole genome shotgun (WGS) entry which is preliminary data.</text>
</comment>